<dbReference type="Gramene" id="TraesJAG2B03G01031080.1">
    <property type="protein sequence ID" value="TraesJAG2B03G01031080.1"/>
    <property type="gene ID" value="TraesJAG2B03G01031080"/>
</dbReference>
<sequence>MQEHNPTKLQQHVMSTLSFTVLRREPVLVGPASPTTPREKKRLSDVDDQDELRSHVRGIFFYRRGGLARGDPVDTIRRALSEALVHYYPLAGRLREVEDRKLVVDCTGQGVTFVEADADVRLVDLEADVPGLMPPFPWIEELCFEVEGSNAVLNCPLVVIQVTRLLCGGFAVWHSFNHTVADATGIIQFLNAVAELARGLPAPTVAPAWSREVLDARSPPTPSFPHPEYDQVPLTPTPTQDDIVRRAFVFGPSDVAAIKKGLPPHLRDRATSFEVLAAVLWRARTAALRTLRSDEEARLVTVVSVRRHSSALRLPDGYYGFACAYVTVVMAAGTLLSCSLADVVEQLREAKASVTPEYIRSMADLLVLRGRPSLARANVFLLSDLRHVGFQRVDFGWGEPVYSGPSHVNFRNAFFVAVKNSDGADAVAVPVALPTMAMDKFAAEIQSLLKDSIKQP</sequence>
<dbReference type="EnsemblPlants" id="TraesCS2B02G494100.1">
    <property type="protein sequence ID" value="TraesCS2B02G494100.1"/>
    <property type="gene ID" value="TraesCS2B02G494100"/>
</dbReference>
<reference evidence="4" key="2">
    <citation type="submission" date="2018-10" db="UniProtKB">
        <authorList>
            <consortium name="EnsemblPlants"/>
        </authorList>
    </citation>
    <scope>IDENTIFICATION</scope>
</reference>
<comment type="similarity">
    <text evidence="1">Belongs to the plant acyltransferase family.</text>
</comment>
<dbReference type="Gramene" id="TraesCS2B03G1243900.1">
    <property type="protein sequence ID" value="TraesCS2B03G1243900.1.CDS"/>
    <property type="gene ID" value="TraesCS2B03G1243900"/>
</dbReference>
<dbReference type="PaxDb" id="4565-Traes_2BL_270996F92.1"/>
<dbReference type="RefSeq" id="XP_044320603.1">
    <property type="nucleotide sequence ID" value="XM_044464668.1"/>
</dbReference>
<dbReference type="GO" id="GO:0016747">
    <property type="term" value="F:acyltransferase activity, transferring groups other than amino-acyl groups"/>
    <property type="evidence" value="ECO:0000318"/>
    <property type="project" value="GO_Central"/>
</dbReference>
<dbReference type="GeneID" id="123042151"/>
<dbReference type="Gramene" id="TraesROB_scaffold_036331_01G000200.1">
    <property type="protein sequence ID" value="TraesROB_scaffold_036331_01G000200.1"/>
    <property type="gene ID" value="TraesROB_scaffold_036331_01G000200"/>
</dbReference>
<dbReference type="OrthoDB" id="671439at2759"/>
<dbReference type="Gramene" id="TraesNOR2B03G01045860.1">
    <property type="protein sequence ID" value="TraesNOR2B03G01045860.1"/>
    <property type="gene ID" value="TraesNOR2B03G01045860"/>
</dbReference>
<dbReference type="PANTHER" id="PTHR31147">
    <property type="entry name" value="ACYL TRANSFERASE 4"/>
    <property type="match status" value="1"/>
</dbReference>
<keyword evidence="5" id="KW-1185">Reference proteome</keyword>
<name>A0A3B6CDA4_WHEAT</name>
<proteinExistence type="inferred from homology"/>
<organism evidence="4">
    <name type="scientific">Triticum aestivum</name>
    <name type="common">Wheat</name>
    <dbReference type="NCBI Taxonomy" id="4565"/>
    <lineage>
        <taxon>Eukaryota</taxon>
        <taxon>Viridiplantae</taxon>
        <taxon>Streptophyta</taxon>
        <taxon>Embryophyta</taxon>
        <taxon>Tracheophyta</taxon>
        <taxon>Spermatophyta</taxon>
        <taxon>Magnoliopsida</taxon>
        <taxon>Liliopsida</taxon>
        <taxon>Poales</taxon>
        <taxon>Poaceae</taxon>
        <taxon>BOP clade</taxon>
        <taxon>Pooideae</taxon>
        <taxon>Triticodae</taxon>
        <taxon>Triticeae</taxon>
        <taxon>Triticinae</taxon>
        <taxon>Triticum</taxon>
    </lineage>
</organism>
<evidence type="ECO:0000313" key="5">
    <source>
        <dbReference type="Proteomes" id="UP000019116"/>
    </source>
</evidence>
<dbReference type="InterPro" id="IPR050898">
    <property type="entry name" value="Plant_acyltransferase"/>
</dbReference>
<dbReference type="InterPro" id="IPR023213">
    <property type="entry name" value="CAT-like_dom_sf"/>
</dbReference>
<evidence type="ECO:0000256" key="2">
    <source>
        <dbReference type="ARBA" id="ARBA00022679"/>
    </source>
</evidence>
<dbReference type="OMA" id="IGHAMEH"/>
<dbReference type="SMR" id="A0A3B6CDA4"/>
<feature type="region of interest" description="Disordered" evidence="3">
    <location>
        <begin position="28"/>
        <end position="47"/>
    </location>
</feature>
<dbReference type="Gramene" id="TraesCLE_scaffold_019154_01G000200.1">
    <property type="protein sequence ID" value="TraesCLE_scaffold_019154_01G000200.1"/>
    <property type="gene ID" value="TraesCLE_scaffold_019154_01G000200"/>
</dbReference>
<dbReference type="PANTHER" id="PTHR31147:SF66">
    <property type="entry name" value="OS05G0315700 PROTEIN"/>
    <property type="match status" value="1"/>
</dbReference>
<evidence type="ECO:0000256" key="3">
    <source>
        <dbReference type="SAM" id="MobiDB-lite"/>
    </source>
</evidence>
<dbReference type="STRING" id="4565.A0A3B6CDA4"/>
<dbReference type="Gramene" id="TraesCS2B02G494100.1">
    <property type="protein sequence ID" value="TraesCS2B02G494100.1"/>
    <property type="gene ID" value="TraesCS2B02G494100"/>
</dbReference>
<evidence type="ECO:0000313" key="4">
    <source>
        <dbReference type="EnsemblPlants" id="TraesCS2B02G494100.1"/>
    </source>
</evidence>
<dbReference type="Pfam" id="PF02458">
    <property type="entry name" value="Transferase"/>
    <property type="match status" value="1"/>
</dbReference>
<accession>A0A3B6CDA4</accession>
<dbReference type="AlphaFoldDB" id="A0A3B6CDA4"/>
<dbReference type="Gene3D" id="3.30.559.10">
    <property type="entry name" value="Chloramphenicol acetyltransferase-like domain"/>
    <property type="match status" value="2"/>
</dbReference>
<gene>
    <name evidence="4" type="primary">LOC123042151</name>
</gene>
<dbReference type="Proteomes" id="UP000019116">
    <property type="component" value="Chromosome 2B"/>
</dbReference>
<dbReference type="Gramene" id="TraesRN2B0101286300.1">
    <property type="protein sequence ID" value="TraesRN2B0101286300.1"/>
    <property type="gene ID" value="TraesRN2B0101286300"/>
</dbReference>
<keyword evidence="2" id="KW-0808">Transferase</keyword>
<reference evidence="4" key="1">
    <citation type="submission" date="2018-08" db="EMBL/GenBank/DDBJ databases">
        <authorList>
            <person name="Rossello M."/>
        </authorList>
    </citation>
    <scope>NUCLEOTIDE SEQUENCE [LARGE SCALE GENOMIC DNA]</scope>
    <source>
        <strain evidence="4">cv. Chinese Spring</strain>
    </source>
</reference>
<protein>
    <submittedName>
        <fullName evidence="4">Uncharacterized protein</fullName>
    </submittedName>
</protein>
<evidence type="ECO:0000256" key="1">
    <source>
        <dbReference type="ARBA" id="ARBA00009861"/>
    </source>
</evidence>